<gene>
    <name evidence="1" type="ORF">UFOVP1004_32</name>
</gene>
<reference evidence="1" key="1">
    <citation type="submission" date="2020-05" db="EMBL/GenBank/DDBJ databases">
        <authorList>
            <person name="Chiriac C."/>
            <person name="Salcher M."/>
            <person name="Ghai R."/>
            <person name="Kavagutti S V."/>
        </authorList>
    </citation>
    <scope>NUCLEOTIDE SEQUENCE</scope>
</reference>
<accession>A0A6J5QDU7</accession>
<organism evidence="1">
    <name type="scientific">uncultured Caudovirales phage</name>
    <dbReference type="NCBI Taxonomy" id="2100421"/>
    <lineage>
        <taxon>Viruses</taxon>
        <taxon>Duplodnaviria</taxon>
        <taxon>Heunggongvirae</taxon>
        <taxon>Uroviricota</taxon>
        <taxon>Caudoviricetes</taxon>
        <taxon>Peduoviridae</taxon>
        <taxon>Maltschvirus</taxon>
        <taxon>Maltschvirus maltsch</taxon>
    </lineage>
</organism>
<evidence type="ECO:0008006" key="2">
    <source>
        <dbReference type="Google" id="ProtNLM"/>
    </source>
</evidence>
<evidence type="ECO:0000313" key="1">
    <source>
        <dbReference type="EMBL" id="CAB4177864.1"/>
    </source>
</evidence>
<proteinExistence type="predicted"/>
<dbReference type="EMBL" id="LR796964">
    <property type="protein sequence ID" value="CAB4177864.1"/>
    <property type="molecule type" value="Genomic_DNA"/>
</dbReference>
<protein>
    <recommendedName>
        <fullName evidence="2">Holin</fullName>
    </recommendedName>
</protein>
<sequence>MRKILGWLGKSDSPAGSVAPADAVKSIRSAAIYALSVGGVAFLESVGKIDLGPYKLFAAPILAGAIDYLRRWATDNK</sequence>
<name>A0A6J5QDU7_9CAUD</name>